<dbReference type="Gene3D" id="3.40.50.970">
    <property type="match status" value="1"/>
</dbReference>
<dbReference type="GO" id="GO:0016491">
    <property type="term" value="F:oxidoreductase activity"/>
    <property type="evidence" value="ECO:0007669"/>
    <property type="project" value="UniProtKB-KW"/>
</dbReference>
<dbReference type="Pfam" id="PF02780">
    <property type="entry name" value="Transketolase_C"/>
    <property type="match status" value="1"/>
</dbReference>
<evidence type="ECO:0000256" key="3">
    <source>
        <dbReference type="ARBA" id="ARBA00023052"/>
    </source>
</evidence>
<keyword evidence="5" id="KW-0670">Pyruvate</keyword>
<keyword evidence="6" id="KW-1185">Reference proteome</keyword>
<dbReference type="PANTHER" id="PTHR43257">
    <property type="entry name" value="PYRUVATE DEHYDROGENASE E1 COMPONENT BETA SUBUNIT"/>
    <property type="match status" value="1"/>
</dbReference>
<evidence type="ECO:0000313" key="5">
    <source>
        <dbReference type="EMBL" id="TWH81508.1"/>
    </source>
</evidence>
<proteinExistence type="predicted"/>
<dbReference type="InterPro" id="IPR029061">
    <property type="entry name" value="THDP-binding"/>
</dbReference>
<dbReference type="Proteomes" id="UP000315343">
    <property type="component" value="Unassembled WGS sequence"/>
</dbReference>
<reference evidence="5 6" key="1">
    <citation type="submission" date="2019-07" db="EMBL/GenBank/DDBJ databases">
        <title>Genomic Encyclopedia of Type Strains, Phase I: the one thousand microbial genomes (KMG-I) project.</title>
        <authorList>
            <person name="Kyrpides N."/>
        </authorList>
    </citation>
    <scope>NUCLEOTIDE SEQUENCE [LARGE SCALE GENOMIC DNA]</scope>
    <source>
        <strain evidence="5 6">DSM 13558</strain>
    </source>
</reference>
<dbReference type="Gene3D" id="3.40.50.920">
    <property type="match status" value="1"/>
</dbReference>
<dbReference type="RefSeq" id="WP_145081397.1">
    <property type="nucleotide sequence ID" value="NZ_JAYFNS010000016.1"/>
</dbReference>
<name>A0A562JED7_9FIRM</name>
<accession>A0A562JED7</accession>
<dbReference type="SMART" id="SM00861">
    <property type="entry name" value="Transket_pyr"/>
    <property type="match status" value="1"/>
</dbReference>
<dbReference type="NCBIfam" id="NF006667">
    <property type="entry name" value="PRK09212.1"/>
    <property type="match status" value="1"/>
</dbReference>
<keyword evidence="2" id="KW-0560">Oxidoreductase</keyword>
<dbReference type="InterPro" id="IPR005475">
    <property type="entry name" value="Transketolase-like_Pyr-bd"/>
</dbReference>
<organism evidence="5 6">
    <name type="scientific">Sedimentibacter saalensis</name>
    <dbReference type="NCBI Taxonomy" id="130788"/>
    <lineage>
        <taxon>Bacteria</taxon>
        <taxon>Bacillati</taxon>
        <taxon>Bacillota</taxon>
        <taxon>Tissierellia</taxon>
        <taxon>Sedimentibacter</taxon>
    </lineage>
</organism>
<dbReference type="InterPro" id="IPR009014">
    <property type="entry name" value="Transketo_C/PFOR_II"/>
</dbReference>
<feature type="domain" description="Transketolase-like pyrimidine-binding" evidence="4">
    <location>
        <begin position="4"/>
        <end position="179"/>
    </location>
</feature>
<dbReference type="FunFam" id="3.40.50.970:FF:000001">
    <property type="entry name" value="Pyruvate dehydrogenase E1 beta subunit"/>
    <property type="match status" value="1"/>
</dbReference>
<dbReference type="Pfam" id="PF02779">
    <property type="entry name" value="Transket_pyr"/>
    <property type="match status" value="1"/>
</dbReference>
<evidence type="ECO:0000256" key="1">
    <source>
        <dbReference type="ARBA" id="ARBA00001964"/>
    </source>
</evidence>
<dbReference type="OrthoDB" id="8732661at2"/>
<comment type="caution">
    <text evidence="5">The sequence shown here is derived from an EMBL/GenBank/DDBJ whole genome shotgun (WGS) entry which is preliminary data.</text>
</comment>
<dbReference type="SUPFAM" id="SSF52922">
    <property type="entry name" value="TK C-terminal domain-like"/>
    <property type="match status" value="1"/>
</dbReference>
<comment type="cofactor">
    <cofactor evidence="1">
        <name>thiamine diphosphate</name>
        <dbReference type="ChEBI" id="CHEBI:58937"/>
    </cofactor>
</comment>
<gene>
    <name evidence="5" type="ORF">LY60_01259</name>
</gene>
<dbReference type="SUPFAM" id="SSF52518">
    <property type="entry name" value="Thiamin diphosphate-binding fold (THDP-binding)"/>
    <property type="match status" value="1"/>
</dbReference>
<evidence type="ECO:0000259" key="4">
    <source>
        <dbReference type="SMART" id="SM00861"/>
    </source>
</evidence>
<dbReference type="FunFam" id="3.40.50.920:FF:000001">
    <property type="entry name" value="Pyruvate dehydrogenase E1 beta subunit"/>
    <property type="match status" value="1"/>
</dbReference>
<dbReference type="InterPro" id="IPR033248">
    <property type="entry name" value="Transketolase_C"/>
</dbReference>
<evidence type="ECO:0000256" key="2">
    <source>
        <dbReference type="ARBA" id="ARBA00023002"/>
    </source>
</evidence>
<evidence type="ECO:0000313" key="6">
    <source>
        <dbReference type="Proteomes" id="UP000315343"/>
    </source>
</evidence>
<sequence>MKKISISKAISEGLHEEMLRDENVIVLGEDMAKMGNVFAITQGFLEEFGPNRVIDTPISESGFLGMSVGAAMRGIRPVVELMYVDFIGVSYDPIMNQAAKMRYMTGGQVTVPMVLRAPMGSGRRNAGQHSSCLETLFTHMPGLKVVCPSTAKDAKGLIKAAIRDDDPVVFLEHRLLYAKKEEIPDEEYIIPLGKADIKREGKDVTIITWSRQVYFALEAAEELEKEGIDVEVLDLRSLVPLDWDAIKESVCKTHNVVVVHEGVKRSGFGGELSAQITEELFDELDAPVERVAALNVVPPFAPTLEDAFFPHPADIVKAVKKLLNK</sequence>
<keyword evidence="3" id="KW-0786">Thiamine pyrophosphate</keyword>
<dbReference type="AlphaFoldDB" id="A0A562JED7"/>
<dbReference type="PANTHER" id="PTHR43257:SF2">
    <property type="entry name" value="PYRUVATE DEHYDROGENASE E1 COMPONENT SUBUNIT BETA"/>
    <property type="match status" value="1"/>
</dbReference>
<protein>
    <submittedName>
        <fullName evidence="5">Pyruvate dehydrogenase E1 component beta subunit</fullName>
    </submittedName>
</protein>
<dbReference type="CDD" id="cd07036">
    <property type="entry name" value="TPP_PYR_E1-PDHc-beta_like"/>
    <property type="match status" value="1"/>
</dbReference>
<dbReference type="EMBL" id="VLKH01000003">
    <property type="protein sequence ID" value="TWH81508.1"/>
    <property type="molecule type" value="Genomic_DNA"/>
</dbReference>